<feature type="region of interest" description="Disordered" evidence="1">
    <location>
        <begin position="88"/>
        <end position="134"/>
    </location>
</feature>
<evidence type="ECO:0000256" key="1">
    <source>
        <dbReference type="SAM" id="MobiDB-lite"/>
    </source>
</evidence>
<sequence length="134" mass="14759">MAPAWPCSSNSGELACYGAVLEQQHQIHTCCYGAGLEPYSVPQAAGEMEPAGMEQSKAVEAVAWLWRLKHASPLPVFEFRKVAEKIDPGSLIPGATSQRSWENVVSTRKNSPGKRRFANEDKWSSLKEQKRGSI</sequence>
<dbReference type="EMBL" id="AKHW03005510">
    <property type="protein sequence ID" value="KYO26416.1"/>
    <property type="molecule type" value="Genomic_DNA"/>
</dbReference>
<feature type="compositionally biased region" description="Basic and acidic residues" evidence="1">
    <location>
        <begin position="117"/>
        <end position="134"/>
    </location>
</feature>
<name>A0A151MPE6_ALLMI</name>
<evidence type="ECO:0000313" key="2">
    <source>
        <dbReference type="EMBL" id="KYO26416.1"/>
    </source>
</evidence>
<protein>
    <submittedName>
        <fullName evidence="2">Uncharacterized protein</fullName>
    </submittedName>
</protein>
<organism evidence="2 3">
    <name type="scientific">Alligator mississippiensis</name>
    <name type="common">American alligator</name>
    <dbReference type="NCBI Taxonomy" id="8496"/>
    <lineage>
        <taxon>Eukaryota</taxon>
        <taxon>Metazoa</taxon>
        <taxon>Chordata</taxon>
        <taxon>Craniata</taxon>
        <taxon>Vertebrata</taxon>
        <taxon>Euteleostomi</taxon>
        <taxon>Archelosauria</taxon>
        <taxon>Archosauria</taxon>
        <taxon>Crocodylia</taxon>
        <taxon>Alligatoridae</taxon>
        <taxon>Alligatorinae</taxon>
        <taxon>Alligator</taxon>
    </lineage>
</organism>
<reference evidence="2 3" key="1">
    <citation type="journal article" date="2012" name="Genome Biol.">
        <title>Sequencing three crocodilian genomes to illuminate the evolution of archosaurs and amniotes.</title>
        <authorList>
            <person name="St John J.A."/>
            <person name="Braun E.L."/>
            <person name="Isberg S.R."/>
            <person name="Miles L.G."/>
            <person name="Chong A.Y."/>
            <person name="Gongora J."/>
            <person name="Dalzell P."/>
            <person name="Moran C."/>
            <person name="Bed'hom B."/>
            <person name="Abzhanov A."/>
            <person name="Burgess S.C."/>
            <person name="Cooksey A.M."/>
            <person name="Castoe T.A."/>
            <person name="Crawford N.G."/>
            <person name="Densmore L.D."/>
            <person name="Drew J.C."/>
            <person name="Edwards S.V."/>
            <person name="Faircloth B.C."/>
            <person name="Fujita M.K."/>
            <person name="Greenwold M.J."/>
            <person name="Hoffmann F.G."/>
            <person name="Howard J.M."/>
            <person name="Iguchi T."/>
            <person name="Janes D.E."/>
            <person name="Khan S.Y."/>
            <person name="Kohno S."/>
            <person name="de Koning A.J."/>
            <person name="Lance S.L."/>
            <person name="McCarthy F.M."/>
            <person name="McCormack J.E."/>
            <person name="Merchant M.E."/>
            <person name="Peterson D.G."/>
            <person name="Pollock D.D."/>
            <person name="Pourmand N."/>
            <person name="Raney B.J."/>
            <person name="Roessler K.A."/>
            <person name="Sanford J.R."/>
            <person name="Sawyer R.H."/>
            <person name="Schmidt C.J."/>
            <person name="Triplett E.W."/>
            <person name="Tuberville T.D."/>
            <person name="Venegas-Anaya M."/>
            <person name="Howard J.T."/>
            <person name="Jarvis E.D."/>
            <person name="Guillette L.J.Jr."/>
            <person name="Glenn T.C."/>
            <person name="Green R.E."/>
            <person name="Ray D.A."/>
        </authorList>
    </citation>
    <scope>NUCLEOTIDE SEQUENCE [LARGE SCALE GENOMIC DNA]</scope>
    <source>
        <strain evidence="2">KSC_2009_1</strain>
    </source>
</reference>
<dbReference type="AlphaFoldDB" id="A0A151MPE6"/>
<feature type="compositionally biased region" description="Polar residues" evidence="1">
    <location>
        <begin position="95"/>
        <end position="110"/>
    </location>
</feature>
<proteinExistence type="predicted"/>
<accession>A0A151MPE6</accession>
<dbReference type="Proteomes" id="UP000050525">
    <property type="component" value="Unassembled WGS sequence"/>
</dbReference>
<gene>
    <name evidence="2" type="ORF">Y1Q_0010389</name>
</gene>
<keyword evidence="3" id="KW-1185">Reference proteome</keyword>
<evidence type="ECO:0000313" key="3">
    <source>
        <dbReference type="Proteomes" id="UP000050525"/>
    </source>
</evidence>
<comment type="caution">
    <text evidence="2">The sequence shown here is derived from an EMBL/GenBank/DDBJ whole genome shotgun (WGS) entry which is preliminary data.</text>
</comment>